<evidence type="ECO:0000256" key="1">
    <source>
        <dbReference type="ARBA" id="ARBA00023015"/>
    </source>
</evidence>
<keyword evidence="1" id="KW-0805">Transcription regulation</keyword>
<evidence type="ECO:0000259" key="4">
    <source>
        <dbReference type="PROSITE" id="PS01124"/>
    </source>
</evidence>
<dbReference type="PRINTS" id="PR00032">
    <property type="entry name" value="HTHARAC"/>
</dbReference>
<dbReference type="Gene3D" id="1.10.10.60">
    <property type="entry name" value="Homeodomain-like"/>
    <property type="match status" value="2"/>
</dbReference>
<dbReference type="InterPro" id="IPR009594">
    <property type="entry name" value="Tscrpt_reg_HTH_AraC_N"/>
</dbReference>
<dbReference type="PANTHER" id="PTHR43436">
    <property type="entry name" value="ARAC-FAMILY TRANSCRIPTIONAL REGULATOR"/>
    <property type="match status" value="1"/>
</dbReference>
<dbReference type="InterPro" id="IPR009057">
    <property type="entry name" value="Homeodomain-like_sf"/>
</dbReference>
<feature type="domain" description="HTH araC/xylS-type" evidence="4">
    <location>
        <begin position="205"/>
        <end position="303"/>
    </location>
</feature>
<dbReference type="Pfam" id="PF06719">
    <property type="entry name" value="AraC_N"/>
    <property type="match status" value="1"/>
</dbReference>
<organism evidence="5 6">
    <name type="scientific">Mycolicibacterium hodleri</name>
    <dbReference type="NCBI Taxonomy" id="49897"/>
    <lineage>
        <taxon>Bacteria</taxon>
        <taxon>Bacillati</taxon>
        <taxon>Actinomycetota</taxon>
        <taxon>Actinomycetes</taxon>
        <taxon>Mycobacteriales</taxon>
        <taxon>Mycobacteriaceae</taxon>
        <taxon>Mycolicibacterium</taxon>
    </lineage>
</organism>
<name>A0A544W5I3_9MYCO</name>
<dbReference type="RefSeq" id="WP_142551348.1">
    <property type="nucleotide sequence ID" value="NZ_VIFX01000006.1"/>
</dbReference>
<keyword evidence="6" id="KW-1185">Reference proteome</keyword>
<gene>
    <name evidence="5" type="ORF">D8S82_06870</name>
</gene>
<dbReference type="SUPFAM" id="SSF46689">
    <property type="entry name" value="Homeodomain-like"/>
    <property type="match status" value="2"/>
</dbReference>
<dbReference type="SMART" id="SM00342">
    <property type="entry name" value="HTH_ARAC"/>
    <property type="match status" value="1"/>
</dbReference>
<dbReference type="Pfam" id="PF12833">
    <property type="entry name" value="HTH_18"/>
    <property type="match status" value="1"/>
</dbReference>
<sequence>MLSDPAEDHVSNDLAEELLTRSYGDGANVGLWPGMTIYRYVEPTVPKWDEIQSLSVCIVAQGRKAVTADGHHYVYDRYQYLVLRSNLHFRSQILDATPDKPFLAFVLQIDPAVVRTVSAEMVGRRGVPHHPPAPTESQDQSVVSELDDELMSAVLRFMRSLTADSDRRVLAPLYLQELVYRILQRDRFSKLLLIAGQQDGGNSIAAALNYINAHLSGPLTVEILAEQVNLSSSAFSRRFRELTGKSPYQFVKETRLERARELLLERRLGVGDVSVAVGYASQSHFTKEFRARFGTTPREYADAEGLSRDLRATR</sequence>
<comment type="caution">
    <text evidence="5">The sequence shown here is derived from an EMBL/GenBank/DDBJ whole genome shotgun (WGS) entry which is preliminary data.</text>
</comment>
<evidence type="ECO:0000313" key="5">
    <source>
        <dbReference type="EMBL" id="TQR87491.1"/>
    </source>
</evidence>
<keyword evidence="3" id="KW-0804">Transcription</keyword>
<dbReference type="InterPro" id="IPR018060">
    <property type="entry name" value="HTH_AraC"/>
</dbReference>
<dbReference type="PROSITE" id="PS00041">
    <property type="entry name" value="HTH_ARAC_FAMILY_1"/>
    <property type="match status" value="1"/>
</dbReference>
<dbReference type="EMBL" id="VIFX01000006">
    <property type="protein sequence ID" value="TQR87491.1"/>
    <property type="molecule type" value="Genomic_DNA"/>
</dbReference>
<dbReference type="AlphaFoldDB" id="A0A544W5I3"/>
<keyword evidence="2" id="KW-0238">DNA-binding</keyword>
<reference evidence="5 6" key="1">
    <citation type="submission" date="2018-10" db="EMBL/GenBank/DDBJ databases">
        <title>Draft genome of Mycobacterium hodleri strain B.</title>
        <authorList>
            <person name="Amande T.J."/>
            <person name="Mcgenity T.J."/>
        </authorList>
    </citation>
    <scope>NUCLEOTIDE SEQUENCE [LARGE SCALE GENOMIC DNA]</scope>
    <source>
        <strain evidence="5 6">B</strain>
    </source>
</reference>
<dbReference type="InterPro" id="IPR020449">
    <property type="entry name" value="Tscrpt_reg_AraC-type_HTH"/>
</dbReference>
<evidence type="ECO:0000313" key="6">
    <source>
        <dbReference type="Proteomes" id="UP000315759"/>
    </source>
</evidence>
<dbReference type="InterPro" id="IPR018062">
    <property type="entry name" value="HTH_AraC-typ_CS"/>
</dbReference>
<protein>
    <submittedName>
        <fullName evidence="5">AraC family transcriptional regulator</fullName>
    </submittedName>
</protein>
<accession>A0A544W5I3</accession>
<evidence type="ECO:0000256" key="2">
    <source>
        <dbReference type="ARBA" id="ARBA00023125"/>
    </source>
</evidence>
<dbReference type="PROSITE" id="PS01124">
    <property type="entry name" value="HTH_ARAC_FAMILY_2"/>
    <property type="match status" value="1"/>
</dbReference>
<dbReference type="GO" id="GO:0043565">
    <property type="term" value="F:sequence-specific DNA binding"/>
    <property type="evidence" value="ECO:0007669"/>
    <property type="project" value="InterPro"/>
</dbReference>
<dbReference type="Proteomes" id="UP000315759">
    <property type="component" value="Unassembled WGS sequence"/>
</dbReference>
<dbReference type="GO" id="GO:0003700">
    <property type="term" value="F:DNA-binding transcription factor activity"/>
    <property type="evidence" value="ECO:0007669"/>
    <property type="project" value="InterPro"/>
</dbReference>
<evidence type="ECO:0000256" key="3">
    <source>
        <dbReference type="ARBA" id="ARBA00023163"/>
    </source>
</evidence>
<proteinExistence type="predicted"/>
<dbReference type="PANTHER" id="PTHR43436:SF1">
    <property type="entry name" value="TRANSCRIPTIONAL REGULATORY PROTEIN"/>
    <property type="match status" value="1"/>
</dbReference>